<feature type="domain" description="Neuraminidase-like" evidence="4">
    <location>
        <begin position="1673"/>
        <end position="1780"/>
    </location>
</feature>
<name>A0ABR7Y343_9SPHI</name>
<reference evidence="6 7" key="1">
    <citation type="submission" date="2020-08" db="EMBL/GenBank/DDBJ databases">
        <title>Sphingobacterium sp. DN00404 isolated from aquaculture water.</title>
        <authorList>
            <person name="Zhang M."/>
        </authorList>
    </citation>
    <scope>NUCLEOTIDE SEQUENCE [LARGE SCALE GENOMIC DNA]</scope>
    <source>
        <strain evidence="6 7">KCTC 32294</strain>
    </source>
</reference>
<feature type="domain" description="Tc toxin complex TcA C-terminal TcB-binding" evidence="3">
    <location>
        <begin position="3000"/>
        <end position="3286"/>
    </location>
</feature>
<dbReference type="Gene3D" id="2.60.120.200">
    <property type="match status" value="4"/>
</dbReference>
<protein>
    <recommendedName>
        <fullName evidence="8">LamG-like jellyroll fold domain-containing protein</fullName>
    </recommendedName>
</protein>
<dbReference type="Pfam" id="PF20220">
    <property type="entry name" value="ABC_toxin_N"/>
    <property type="match status" value="1"/>
</dbReference>
<evidence type="ECO:0000259" key="5">
    <source>
        <dbReference type="Pfam" id="PF20220"/>
    </source>
</evidence>
<comment type="caution">
    <text evidence="6">The sequence shown here is derived from an EMBL/GenBank/DDBJ whole genome shotgun (WGS) entry which is preliminary data.</text>
</comment>
<feature type="domain" description="ABC toxin N-terminal" evidence="5">
    <location>
        <begin position="1500"/>
        <end position="1618"/>
    </location>
</feature>
<feature type="coiled-coil region" evidence="2">
    <location>
        <begin position="2980"/>
        <end position="3007"/>
    </location>
</feature>
<sequence>MIASIFTTFLNNNPNFNWETNNLARPTIADAQNWQDLEKETLLPELQTFQRLLRIYPQADVAQALMEAGFHSAHQIAFSSQEAFTEQLMPVLDQLDSAQNTTALAQTLWENSRRISAQVNQLAMVALPKTDGLAVLKHETGVNTFEADLPSWNELFGPQYFCECEECRSVWGAAAYFTDLMRLIDQYITQPSADSIPKGLSLPERRPDLWNMTLSCDNTYNEKSYLTLANKVMEQKITSDLDMPVGLALAIATYPFTLPANLPEEEILAYLKFFKLNLPEVYRRFWADELQVARASLGLSVNQLNLLTKDSSPYLQSVYGLYPNESAEQLAQTKFFLQKTGLDGQQLDKLIYQGIDRQSVSFGALKFDPTINSQTVSIAQSDALDDALTGNQTILFWVKADAYGGLLMDKGYYNQFDIYLDKPLKGLSYRYGPGNENKDYQNFCISDGFVLGEWIHVAFVRDMDNKELKGYFNGRLSGDPVPLTYSIVGKGTNSLSIGKKYTENLSAAMGQVSIWSRVLGQEEIHKAMQSGLPSDNSQLIGYWPLSEGEGTIAHDESGNGYDGTLTNFPDLASSWVTNINIPLKEQYQGKVPSRFFVNQLLPEDTYLHIVDRDIEQKQVSLIQSRTGNGTYSIPGNDTFDRLQRFIRLAQSMKWNFADLDWALCSLKATDITEGVIKSLALVNQLITQFAMPIDEVVALFSDIKTIGRGQEPLSKTLFDRTFNQPQVFYNPDGGLAAPYHPHYSRNPLFVSDILVWNALPNMDTTGTDQDATIRARLLAALQLKDADLSLLVEFLDTHALWSKDGVDAGINQSANSVYLTVQNISLLYRYGRLARALKMPLPHLIALLPVLSGLSDTFLSTVNDVIAITEQVKMVRASGLSMAQLEYILNPDLKLPATLKEELDKLLVQAQEQLLSIASTVLLQPTDLCSDLISSTDAQEIFAYLRDQYFVTAEGAILNIRPLDQVKELDTLQTNTSGKYLSDGLQNRLQDQESSLQKNVTQRRGRIMEILAEKTAAQQKLVEQTLAQAFHADNHSTATALVLTERQLPSVLVFDHKQAQVVRVPWSSSLNPDSTTLSFWVCLHQLYDVDNHFITQTFFTNKQDDMGFSVGIINDSGQVKLHVSFNGKDDKRNWIPEPNTWYHLVVSIGNLSNNTAELSIFINGRPLAKQGFDVVFHASSETSSTATYLASEQGVKNFMNGSLADVCIYSGIIQNEAQALAMMNTEGPLPEMKAQLGASWPMHGWENIPTLYDWSGYANHGDISGVTMPVSDTYNPRLLLTNNTNSKTNAARRTLLHTIHQNLFWMVGLSLSPSETQKISQNPKPFGINSMRYGFRFRFSDLMALSLYQRQNQLLRGTDKAYLNYLNLSANVNDMRVDNKAAVDKRSALATLAAWDPIQLDQLISESPGSNQSQDNLETKYDFNTVWGVQSLIDAFAVSNTVGTSINVPLALGMLSSQAVSADDSSWEQYISLSESIKNAPALHEKGESAEQALAPIRQKFEERKRDLLSSWLLWELGEDFGDLHTLDDLYEFLLIDVQTAGSVEISPLKLGLNSLQLYVQRCMSNLENRTVCNIPKAWWSWMSNYREWQVNREVYLYPENYVDPALRKLQSPLFSDLVTQVKQSPVTEESATQAYLNYLNGLKDIANLDIIDSCAWPIEPFPGSTDKPSYRRLALFGRTKSDPTTYYWRQAIVPYGGETDPNESHIAWAPWQALGVAINANYITPVRAFGKMFVFWVEQQQSASNYNGVSYPYITATIYYAFQKTGSEWSSPQTLVRDLVIKAMNQNGEAISYNNAPTLFGFDETSEYEKTKAWQKPQVWSLPASGSQPSQLLITIGDYVVNGVSNASSGYSPLTREQKLNKQTLSDAYERAKEIAPNCTTVFPGFLLSSSLASREVYLNISPFKNTVARPLTYDNKHTGNPQLYFKETKLALPNLDIPLPYMFQQADNPSLYNALINQAATLHGTFSYVDIKGPGGSDVRAAAYDGKGNCLLLKPSEQSASTLFSEFTFSCCFKSEGSTSNPYQTIFDSRNSEYTKGVTLYLNSSKKNIELFNYHDGTVTLNSLSYEIVYQVWYFIEIHCSQKYQKVSLYDEHLNLLGTLIETKTYTPTDSGIIQIGAGNSETGTPGNYFFGYILEPTFWQGFPIYPTLRFLPGTPATLALSNLPAPPCSRSVQGQPGWFLWDNDHTSFLAIPQKFQPALQEIIQVNYAGDKNMVEITGIAEDSAEERADPPVFNFMNLSTSVVETMLEKVFSGGLKELLQPASQYLREIDFDQYQPTSAVVAPATDLMDFNGAYGPYLWELFYHIPMYMAKQLQADLRFKEAIQWYEVVFDPTGSGRKFNGISAFWPLTMESVSVHENGSYGTADLQGNHDLAWSGGLTMPEGVLPRTSNHFGPGRMYMDFTQGGFEGNPVTGKGEAFTVEFWIALKSEMSSDSQKIISQKTPDGTSGWHISVKGGEVCSIDTLVQSTSATYTSTDVIPVSTLTWFHVAVTCDPAYFHMVIYINGAKGTELTSDSPITFSDGASFNIGASTGSVNPFSQYLANIVVWNHVRSQEQIRQDMAMLRYSDGRTPLSEQMYYLLFRPFGIPDIQTQYDTLVNEPQQVLLYEYDPYDPNAIASQRPSAHKKAVVMQYIDNLIQYGDNLFGQNTWESINSATLCYITASNLLGRKPRAKAVENTEVDYTYGQLAEGSAQGQVPQFLIDMEPEIPPIRNAASKPEALELALAQRHSIMNAYFCIPSNTALLNYRETIDDRLYKIRLGLNLGGQPNELALFEPPIDPESATQAAARGSDVSASSSASQAIPHYRFSYLIQLAKNFAAEVNQLGNALLSALEKEDAEYLAMLRETQGKTLLTMTKQMKVDQVNQLYAQQSSLQENLQAAKTQQQTYQQWIDAGWNDWEIAQFATEGSGIGLSEVAAIMTFASSPMYLFPVIFGFAAGGMNFGGSFEAAGRGIGEEGAILARIASLLAMKGNFERVNNEWKLQMQLAENNIKSTESQLQAIQFEINVALQNDKLNQTQIQQADEVINFLQTKFTNHELYQWISGQLSTIYFQAYSVALNIARMAETAYQYEINTESHFISDSGWNSLYKGLLAGDALTQNLQQLEQAYVQGNRRPLEIEKTISLLQLAPEELLRLKDTGTCRFSLTEKLFDLDFPGHYCRKIAAISVTIPAVVGPYQNLHATLTQISNQVLVSASEDGVKYLLGVDEQAPDTLWTNRNNNQAIAISTGTSDSGLFQLNFNDERYLPFEGTGAVSDWQLDLPKASNQFNFEAISDVIITLKYNAFDGGAAFREKVINISDGNTRPLQDYSATKFVSLRQYDNSAWVKFLNQQNSTVNLVRQLFPPNVSGLGIDLTQAVLYPVLGGEETYSDFQDQVSQLKLVAPESYNASDPFSDPKLALTLSAEISDDSGFLKDGKINPALWKDLILVFPYTATLDWQGPESTKTKLPSKIKSNF</sequence>
<proteinExistence type="predicted"/>
<dbReference type="Pfam" id="PF03538">
    <property type="entry name" value="VRP1"/>
    <property type="match status" value="1"/>
</dbReference>
<evidence type="ECO:0000256" key="1">
    <source>
        <dbReference type="ARBA" id="ARBA00023026"/>
    </source>
</evidence>
<keyword evidence="7" id="KW-1185">Reference proteome</keyword>
<dbReference type="Pfam" id="PF13385">
    <property type="entry name" value="Laminin_G_3"/>
    <property type="match status" value="3"/>
</dbReference>
<keyword evidence="1" id="KW-0843">Virulence</keyword>
<gene>
    <name evidence="6" type="ORF">H8B17_09040</name>
</gene>
<dbReference type="InterPro" id="IPR013320">
    <property type="entry name" value="ConA-like_dom_sf"/>
</dbReference>
<dbReference type="Pfam" id="PF18276">
    <property type="entry name" value="TcA_TcB_BD"/>
    <property type="match status" value="1"/>
</dbReference>
<evidence type="ECO:0000313" key="7">
    <source>
        <dbReference type="Proteomes" id="UP000606494"/>
    </source>
</evidence>
<accession>A0ABR7Y343</accession>
<keyword evidence="2" id="KW-0175">Coiled coil</keyword>
<dbReference type="InterPro" id="IPR041079">
    <property type="entry name" value="Neuraminidase-like"/>
</dbReference>
<dbReference type="Proteomes" id="UP000606494">
    <property type="component" value="Unassembled WGS sequence"/>
</dbReference>
<dbReference type="InterPro" id="IPR018003">
    <property type="entry name" value="Insecticidal_toxin/plasmid_vir"/>
</dbReference>
<dbReference type="InterPro" id="IPR040840">
    <property type="entry name" value="TcA_TcB_BD"/>
</dbReference>
<evidence type="ECO:0000259" key="3">
    <source>
        <dbReference type="Pfam" id="PF18276"/>
    </source>
</evidence>
<evidence type="ECO:0008006" key="8">
    <source>
        <dbReference type="Google" id="ProtNLM"/>
    </source>
</evidence>
<evidence type="ECO:0000256" key="2">
    <source>
        <dbReference type="SAM" id="Coils"/>
    </source>
</evidence>
<evidence type="ECO:0000259" key="4">
    <source>
        <dbReference type="Pfam" id="PF18413"/>
    </source>
</evidence>
<organism evidence="6 7">
    <name type="scientific">Sphingobacterium arenae</name>
    <dbReference type="NCBI Taxonomy" id="1280598"/>
    <lineage>
        <taxon>Bacteria</taxon>
        <taxon>Pseudomonadati</taxon>
        <taxon>Bacteroidota</taxon>
        <taxon>Sphingobacteriia</taxon>
        <taxon>Sphingobacteriales</taxon>
        <taxon>Sphingobacteriaceae</taxon>
        <taxon>Sphingobacterium</taxon>
    </lineage>
</organism>
<dbReference type="SUPFAM" id="SSF49899">
    <property type="entry name" value="Concanavalin A-like lectins/glucanases"/>
    <property type="match status" value="4"/>
</dbReference>
<dbReference type="EMBL" id="JACNYK010000002">
    <property type="protein sequence ID" value="MBD1425725.1"/>
    <property type="molecule type" value="Genomic_DNA"/>
</dbReference>
<dbReference type="Pfam" id="PF18413">
    <property type="entry name" value="Neuraminidase"/>
    <property type="match status" value="1"/>
</dbReference>
<dbReference type="RefSeq" id="WP_190308865.1">
    <property type="nucleotide sequence ID" value="NZ_JACNYK010000002.1"/>
</dbReference>
<evidence type="ECO:0000313" key="6">
    <source>
        <dbReference type="EMBL" id="MBD1425725.1"/>
    </source>
</evidence>
<dbReference type="InterPro" id="IPR046839">
    <property type="entry name" value="ABC_toxin_N"/>
</dbReference>